<dbReference type="Proteomes" id="UP000814140">
    <property type="component" value="Unassembled WGS sequence"/>
</dbReference>
<proteinExistence type="predicted"/>
<comment type="caution">
    <text evidence="1">The sequence shown here is derived from an EMBL/GenBank/DDBJ whole genome shotgun (WGS) entry which is preliminary data.</text>
</comment>
<reference evidence="1" key="1">
    <citation type="submission" date="2021-03" db="EMBL/GenBank/DDBJ databases">
        <authorList>
            <consortium name="DOE Joint Genome Institute"/>
            <person name="Ahrendt S."/>
            <person name="Looney B.P."/>
            <person name="Miyauchi S."/>
            <person name="Morin E."/>
            <person name="Drula E."/>
            <person name="Courty P.E."/>
            <person name="Chicoki N."/>
            <person name="Fauchery L."/>
            <person name="Kohler A."/>
            <person name="Kuo A."/>
            <person name="Labutti K."/>
            <person name="Pangilinan J."/>
            <person name="Lipzen A."/>
            <person name="Riley R."/>
            <person name="Andreopoulos W."/>
            <person name="He G."/>
            <person name="Johnson J."/>
            <person name="Barry K.W."/>
            <person name="Grigoriev I.V."/>
            <person name="Nagy L."/>
            <person name="Hibbett D."/>
            <person name="Henrissat B."/>
            <person name="Matheny P.B."/>
            <person name="Labbe J."/>
            <person name="Martin F."/>
        </authorList>
    </citation>
    <scope>NUCLEOTIDE SEQUENCE</scope>
    <source>
        <strain evidence="1">HHB10654</strain>
    </source>
</reference>
<evidence type="ECO:0000313" key="2">
    <source>
        <dbReference type="Proteomes" id="UP000814140"/>
    </source>
</evidence>
<name>A0ACB8SPL3_9AGAM</name>
<protein>
    <submittedName>
        <fullName evidence="1">Uncharacterized protein</fullName>
    </submittedName>
</protein>
<sequence>MTSATLTFDVHVMILEWGYRSTQCYRFEYYRKTLVDACLVCKAWTPVAQSLLFRRLCTSVRGIIGDSAPMLLQAITDKPVLGTYVRSPIIHHRDVPDTIISLLALCPQLVKLTFEFPYASVTSAQLAQIEKMNLGIQVLEIGGPLLVKLAKIWAPTLRFVHILDRDDGGPMRPPAPPSSPMSLQGVKVTYPHTLSVLAPWLFQSDTRFHPVFYPQIGPSFLLCEASLRNLDSWVGGITSLTCYTVPPASTLKLLTGLEELIIHCLPRSSFKLPPTVRHFGIHLALWYESSITWDVLITSVIPHPFLQLVTVTRLEDEKLASLEHACRDNAVDFVVHRDLLAFPRSQYVDWLRKSS</sequence>
<reference evidence="1" key="2">
    <citation type="journal article" date="2022" name="New Phytol.">
        <title>Evolutionary transition to the ectomycorrhizal habit in the genomes of a hyperdiverse lineage of mushroom-forming fungi.</title>
        <authorList>
            <person name="Looney B."/>
            <person name="Miyauchi S."/>
            <person name="Morin E."/>
            <person name="Drula E."/>
            <person name="Courty P.E."/>
            <person name="Kohler A."/>
            <person name="Kuo A."/>
            <person name="LaButti K."/>
            <person name="Pangilinan J."/>
            <person name="Lipzen A."/>
            <person name="Riley R."/>
            <person name="Andreopoulos W."/>
            <person name="He G."/>
            <person name="Johnson J."/>
            <person name="Nolan M."/>
            <person name="Tritt A."/>
            <person name="Barry K.W."/>
            <person name="Grigoriev I.V."/>
            <person name="Nagy L.G."/>
            <person name="Hibbett D."/>
            <person name="Henrissat B."/>
            <person name="Matheny P.B."/>
            <person name="Labbe J."/>
            <person name="Martin F.M."/>
        </authorList>
    </citation>
    <scope>NUCLEOTIDE SEQUENCE</scope>
    <source>
        <strain evidence="1">HHB10654</strain>
    </source>
</reference>
<evidence type="ECO:0000313" key="1">
    <source>
        <dbReference type="EMBL" id="KAI0058438.1"/>
    </source>
</evidence>
<organism evidence="1 2">
    <name type="scientific">Artomyces pyxidatus</name>
    <dbReference type="NCBI Taxonomy" id="48021"/>
    <lineage>
        <taxon>Eukaryota</taxon>
        <taxon>Fungi</taxon>
        <taxon>Dikarya</taxon>
        <taxon>Basidiomycota</taxon>
        <taxon>Agaricomycotina</taxon>
        <taxon>Agaricomycetes</taxon>
        <taxon>Russulales</taxon>
        <taxon>Auriscalpiaceae</taxon>
        <taxon>Artomyces</taxon>
    </lineage>
</organism>
<gene>
    <name evidence="1" type="ORF">BV25DRAFT_1919321</name>
</gene>
<accession>A0ACB8SPL3</accession>
<keyword evidence="2" id="KW-1185">Reference proteome</keyword>
<dbReference type="EMBL" id="MU277235">
    <property type="protein sequence ID" value="KAI0058438.1"/>
    <property type="molecule type" value="Genomic_DNA"/>
</dbReference>